<name>A0A354YUK8_9FIRM</name>
<evidence type="ECO:0000256" key="1">
    <source>
        <dbReference type="ARBA" id="ARBA00004496"/>
    </source>
</evidence>
<gene>
    <name evidence="9" type="ORF">DDZ44_00335</name>
</gene>
<dbReference type="GO" id="GO:0046983">
    <property type="term" value="F:protein dimerization activity"/>
    <property type="evidence" value="ECO:0007669"/>
    <property type="project" value="InterPro"/>
</dbReference>
<dbReference type="InterPro" id="IPR022689">
    <property type="entry name" value="Iron_dep_repressor"/>
</dbReference>
<comment type="caution">
    <text evidence="9">The sequence shown here is derived from an EMBL/GenBank/DDBJ whole genome shotgun (WGS) entry which is preliminary data.</text>
</comment>
<keyword evidence="6" id="KW-0238">DNA-binding</keyword>
<dbReference type="GO" id="GO:0046914">
    <property type="term" value="F:transition metal ion binding"/>
    <property type="evidence" value="ECO:0007669"/>
    <property type="project" value="InterPro"/>
</dbReference>
<dbReference type="Gene3D" id="1.10.10.10">
    <property type="entry name" value="Winged helix-like DNA-binding domain superfamily/Winged helix DNA-binding domain"/>
    <property type="match status" value="1"/>
</dbReference>
<dbReference type="GO" id="GO:0005737">
    <property type="term" value="C:cytoplasm"/>
    <property type="evidence" value="ECO:0007669"/>
    <property type="project" value="UniProtKB-SubCell"/>
</dbReference>
<dbReference type="PANTHER" id="PTHR33238:SF7">
    <property type="entry name" value="IRON-DEPENDENT TRANSCRIPTIONAL REGULATOR"/>
    <property type="match status" value="1"/>
</dbReference>
<dbReference type="SUPFAM" id="SSF50037">
    <property type="entry name" value="C-terminal domain of transcriptional repressors"/>
    <property type="match status" value="1"/>
</dbReference>
<accession>A0A354YUK8</accession>
<keyword evidence="7" id="KW-0804">Transcription</keyword>
<dbReference type="PANTHER" id="PTHR33238">
    <property type="entry name" value="IRON (METAL) DEPENDENT REPRESSOR, DTXR FAMILY"/>
    <property type="match status" value="1"/>
</dbReference>
<dbReference type="Pfam" id="PF04023">
    <property type="entry name" value="FeoA"/>
    <property type="match status" value="1"/>
</dbReference>
<dbReference type="Pfam" id="PF01325">
    <property type="entry name" value="Fe_dep_repress"/>
    <property type="match status" value="1"/>
</dbReference>
<dbReference type="AlphaFoldDB" id="A0A354YUK8"/>
<dbReference type="GO" id="GO:0003677">
    <property type="term" value="F:DNA binding"/>
    <property type="evidence" value="ECO:0007669"/>
    <property type="project" value="UniProtKB-KW"/>
</dbReference>
<evidence type="ECO:0000256" key="4">
    <source>
        <dbReference type="ARBA" id="ARBA00023004"/>
    </source>
</evidence>
<dbReference type="InterPro" id="IPR036421">
    <property type="entry name" value="Fe_dep_repressor_sf"/>
</dbReference>
<dbReference type="SUPFAM" id="SSF47979">
    <property type="entry name" value="Iron-dependent repressor protein, dimerization domain"/>
    <property type="match status" value="1"/>
</dbReference>
<reference evidence="9 10" key="1">
    <citation type="journal article" date="2018" name="Nat. Biotechnol.">
        <title>A standardized bacterial taxonomy based on genome phylogeny substantially revises the tree of life.</title>
        <authorList>
            <person name="Parks D.H."/>
            <person name="Chuvochina M."/>
            <person name="Waite D.W."/>
            <person name="Rinke C."/>
            <person name="Skarshewski A."/>
            <person name="Chaumeil P.A."/>
            <person name="Hugenholtz P."/>
        </authorList>
    </citation>
    <scope>NUCLEOTIDE SEQUENCE [LARGE SCALE GENOMIC DNA]</scope>
    <source>
        <strain evidence="9">UBA10948</strain>
    </source>
</reference>
<dbReference type="SMART" id="SM00899">
    <property type="entry name" value="FeoA"/>
    <property type="match status" value="1"/>
</dbReference>
<dbReference type="InterPro" id="IPR050536">
    <property type="entry name" value="DtxR_MntR_Metal-Reg"/>
</dbReference>
<evidence type="ECO:0000256" key="6">
    <source>
        <dbReference type="ARBA" id="ARBA00023125"/>
    </source>
</evidence>
<dbReference type="Gene3D" id="2.30.30.90">
    <property type="match status" value="1"/>
</dbReference>
<keyword evidence="4" id="KW-0408">Iron</keyword>
<evidence type="ECO:0000259" key="8">
    <source>
        <dbReference type="PROSITE" id="PS50944"/>
    </source>
</evidence>
<keyword evidence="5" id="KW-0805">Transcription regulation</keyword>
<dbReference type="STRING" id="378794.GCA_001570625_01594"/>
<dbReference type="InterPro" id="IPR036388">
    <property type="entry name" value="WH-like_DNA-bd_sf"/>
</dbReference>
<comment type="subcellular location">
    <subcellularLocation>
        <location evidence="1">Cytoplasm</location>
    </subcellularLocation>
</comment>
<dbReference type="Gene3D" id="1.10.60.10">
    <property type="entry name" value="Iron dependent repressor, metal binding and dimerisation domain"/>
    <property type="match status" value="1"/>
</dbReference>
<evidence type="ECO:0000313" key="10">
    <source>
        <dbReference type="Proteomes" id="UP000263273"/>
    </source>
</evidence>
<dbReference type="InterPro" id="IPR008988">
    <property type="entry name" value="Transcriptional_repressor_C"/>
</dbReference>
<dbReference type="InterPro" id="IPR038157">
    <property type="entry name" value="FeoA_core_dom"/>
</dbReference>
<dbReference type="EMBL" id="DNZF01000009">
    <property type="protein sequence ID" value="HBK52371.1"/>
    <property type="molecule type" value="Genomic_DNA"/>
</dbReference>
<dbReference type="GO" id="GO:0003700">
    <property type="term" value="F:DNA-binding transcription factor activity"/>
    <property type="evidence" value="ECO:0007669"/>
    <property type="project" value="InterPro"/>
</dbReference>
<protein>
    <recommendedName>
        <fullName evidence="8">HTH dtxR-type domain-containing protein</fullName>
    </recommendedName>
</protein>
<evidence type="ECO:0000256" key="5">
    <source>
        <dbReference type="ARBA" id="ARBA00023015"/>
    </source>
</evidence>
<evidence type="ECO:0000256" key="7">
    <source>
        <dbReference type="ARBA" id="ARBA00023163"/>
    </source>
</evidence>
<comment type="subunit">
    <text evidence="3">Homodimer.</text>
</comment>
<dbReference type="InterPro" id="IPR022687">
    <property type="entry name" value="HTH_DTXR"/>
</dbReference>
<evidence type="ECO:0000256" key="3">
    <source>
        <dbReference type="ARBA" id="ARBA00011738"/>
    </source>
</evidence>
<dbReference type="Proteomes" id="UP000263273">
    <property type="component" value="Unassembled WGS sequence"/>
</dbReference>
<dbReference type="InterPro" id="IPR036390">
    <property type="entry name" value="WH_DNA-bd_sf"/>
</dbReference>
<comment type="similarity">
    <text evidence="2">Belongs to the DtxR/MntR family.</text>
</comment>
<sequence length="220" mass="25240">MHVTHFLTPALEDYLEVIYHLSEENGRAKISDIARRMDIAKPSVTQAITALRNEGMVYQERYGPVYLTAKGEKKAREVWHRHQVIRQFLREVLQVNPATADRDACLMEHSISAETFSRMEKWLQLPEEAPEKKHPVEKALLPLSELLPGQKARLVKIVGTESWLRQRLLEMGLVPGVKLELERVAPLGDPIEIGLKGFHLSLRREEASMLLVKVLEREIN</sequence>
<evidence type="ECO:0000313" key="9">
    <source>
        <dbReference type="EMBL" id="HBK52371.1"/>
    </source>
</evidence>
<dbReference type="PROSITE" id="PS50944">
    <property type="entry name" value="HTH_DTXR"/>
    <property type="match status" value="1"/>
</dbReference>
<dbReference type="SUPFAM" id="SSF46785">
    <property type="entry name" value="Winged helix' DNA-binding domain"/>
    <property type="match status" value="1"/>
</dbReference>
<organism evidence="9 10">
    <name type="scientific">Syntrophomonas wolfei</name>
    <dbReference type="NCBI Taxonomy" id="863"/>
    <lineage>
        <taxon>Bacteria</taxon>
        <taxon>Bacillati</taxon>
        <taxon>Bacillota</taxon>
        <taxon>Clostridia</taxon>
        <taxon>Eubacteriales</taxon>
        <taxon>Syntrophomonadaceae</taxon>
        <taxon>Syntrophomonas</taxon>
    </lineage>
</organism>
<dbReference type="InterPro" id="IPR007167">
    <property type="entry name" value="Fe-transptr_FeoA-like"/>
</dbReference>
<dbReference type="SMART" id="SM00529">
    <property type="entry name" value="HTH_DTXR"/>
    <property type="match status" value="1"/>
</dbReference>
<proteinExistence type="inferred from homology"/>
<dbReference type="InterPro" id="IPR001367">
    <property type="entry name" value="Fe_dep_repressor"/>
</dbReference>
<feature type="domain" description="HTH dtxR-type" evidence="8">
    <location>
        <begin position="7"/>
        <end position="68"/>
    </location>
</feature>
<dbReference type="Pfam" id="PF02742">
    <property type="entry name" value="Fe_dep_repr_C"/>
    <property type="match status" value="1"/>
</dbReference>
<evidence type="ECO:0000256" key="2">
    <source>
        <dbReference type="ARBA" id="ARBA00007871"/>
    </source>
</evidence>